<dbReference type="EMBL" id="VIWO01000001">
    <property type="protein sequence ID" value="TWF45185.1"/>
    <property type="molecule type" value="Genomic_DNA"/>
</dbReference>
<dbReference type="Pfam" id="PF25594">
    <property type="entry name" value="GldB_lipo"/>
    <property type="match status" value="1"/>
</dbReference>
<accession>A0A561Q4A4</accession>
<dbReference type="PROSITE" id="PS51257">
    <property type="entry name" value="PROKAR_LIPOPROTEIN"/>
    <property type="match status" value="1"/>
</dbReference>
<keyword evidence="1" id="KW-0732">Signal</keyword>
<evidence type="ECO:0000313" key="3">
    <source>
        <dbReference type="Proteomes" id="UP000320811"/>
    </source>
</evidence>
<protein>
    <recommendedName>
        <fullName evidence="4">Gliding motility-associated lipoprotein GldB</fullName>
    </recommendedName>
</protein>
<sequence length="345" mass="39080">MQSYINKYTLLTASLIALLGMAACTSGPKAPDVSHIPMTVSVSRFDSALFTIDTTAMQPGLARLHASYPVFLPLYVTDIMNLGAYSDSSSTVQQQLHMFLTTPDFRHLEQSVQAKFGDGSALNAQLAQCFRYIKYYIPFFHPPKVVTFISGIANYGAITVDTILGIGLDMYMGADFPPYAQIPDYPDYMIRRFAPEYITTNCMQVIQQQLYPPARKNANLLEQMMEAGKQQYFLDKVLPGTPDTVKLGYTKSQLDWCYDNEQMIWQFFVQNNLVYSSDWQQINHFVGDGPSTQGMPEGAPGKIANFVGWQIIKKYMNEHKEVTLQQLMESKDMTEIFKATKYRPK</sequence>
<name>A0A561Q4A4_9BACT</name>
<feature type="chain" id="PRO_5022011557" description="Gliding motility-associated lipoprotein GldB" evidence="1">
    <location>
        <begin position="23"/>
        <end position="345"/>
    </location>
</feature>
<organism evidence="2 3">
    <name type="scientific">Chitinophaga polysaccharea</name>
    <dbReference type="NCBI Taxonomy" id="1293035"/>
    <lineage>
        <taxon>Bacteria</taxon>
        <taxon>Pseudomonadati</taxon>
        <taxon>Bacteroidota</taxon>
        <taxon>Chitinophagia</taxon>
        <taxon>Chitinophagales</taxon>
        <taxon>Chitinophagaceae</taxon>
        <taxon>Chitinophaga</taxon>
    </lineage>
</organism>
<evidence type="ECO:0000256" key="1">
    <source>
        <dbReference type="SAM" id="SignalP"/>
    </source>
</evidence>
<dbReference type="OrthoDB" id="976022at2"/>
<evidence type="ECO:0000313" key="2">
    <source>
        <dbReference type="EMBL" id="TWF45185.1"/>
    </source>
</evidence>
<comment type="caution">
    <text evidence="2">The sequence shown here is derived from an EMBL/GenBank/DDBJ whole genome shotgun (WGS) entry which is preliminary data.</text>
</comment>
<dbReference type="Proteomes" id="UP000320811">
    <property type="component" value="Unassembled WGS sequence"/>
</dbReference>
<feature type="signal peptide" evidence="1">
    <location>
        <begin position="1"/>
        <end position="22"/>
    </location>
</feature>
<dbReference type="InterPro" id="IPR019853">
    <property type="entry name" value="GldB-like"/>
</dbReference>
<keyword evidence="3" id="KW-1185">Reference proteome</keyword>
<gene>
    <name evidence="2" type="ORF">FHW36_1011112</name>
</gene>
<reference evidence="2 3" key="1">
    <citation type="submission" date="2019-06" db="EMBL/GenBank/DDBJ databases">
        <title>Sorghum-associated microbial communities from plants grown in Nebraska, USA.</title>
        <authorList>
            <person name="Schachtman D."/>
        </authorList>
    </citation>
    <scope>NUCLEOTIDE SEQUENCE [LARGE SCALE GENOMIC DNA]</scope>
    <source>
        <strain evidence="2 3">1209</strain>
    </source>
</reference>
<dbReference type="RefSeq" id="WP_145663474.1">
    <property type="nucleotide sequence ID" value="NZ_VIWO01000001.1"/>
</dbReference>
<dbReference type="AlphaFoldDB" id="A0A561Q4A4"/>
<evidence type="ECO:0008006" key="4">
    <source>
        <dbReference type="Google" id="ProtNLM"/>
    </source>
</evidence>
<proteinExistence type="predicted"/>